<sequence length="518" mass="57997">MKKDQQVISALTEGENIAHVFTLDQLCANPDNPRKTRNPRYDDIKESIRARGLDSVPLVTRDPRLPEGIWTFSDGGNTRYAIMRELWDETGDARFYRMTCVVKPWAGRFQCLTGHLAENETHGQLTFIDKALSVQDARQLLEEERGKKVSLRELASALTENGLPVHYSSVCRMEDVVRHLYPWMPELLRSGFGGQELRHLLKLRKSAESVWEKYQAEKFIETDTDFTPVFGMCCSKFDDPELWSLEMFRDELIGDLTQAFPCEDLNYDGWLLELKGNSKPDAGDPDKVFSVASADETVPEAELLKAGREIPIGTELQQSEPDQSFEDNTPDFQNPDDQEACAENRNGCQEPSVQASVIPHSSCTEPDIQSSLVKDPAEVAEPQEHAVTDSLWHVNALQDDIDHLQNLSWRLSWEIASAHGCGDDLEPACDSETSPGFRMVSASNASDVAIFLASLTGVSHFAEDVSLSTVLLIGSSESASPLFNDEQTLTLFRLIRILRRLRELQRLTAAPVVPVNEG</sequence>
<gene>
    <name evidence="3" type="ORF">PRCB_18100</name>
</gene>
<dbReference type="RefSeq" id="WP_100702997.1">
    <property type="nucleotide sequence ID" value="NZ_PIQI01000025.1"/>
</dbReference>
<protein>
    <submittedName>
        <fullName evidence="3">Chromosome partitioning protein ParB</fullName>
    </submittedName>
</protein>
<organism evidence="3 4">
    <name type="scientific">Pantoea rodasii</name>
    <dbReference type="NCBI Taxonomy" id="1076549"/>
    <lineage>
        <taxon>Bacteria</taxon>
        <taxon>Pseudomonadati</taxon>
        <taxon>Pseudomonadota</taxon>
        <taxon>Gammaproteobacteria</taxon>
        <taxon>Enterobacterales</taxon>
        <taxon>Erwiniaceae</taxon>
        <taxon>Pantoea</taxon>
    </lineage>
</organism>
<dbReference type="OrthoDB" id="7656008at2"/>
<dbReference type="AlphaFoldDB" id="A0A2M9W9H2"/>
<dbReference type="NCBIfam" id="TIGR03764">
    <property type="entry name" value="ICE_PFGI_1_parB"/>
    <property type="match status" value="1"/>
</dbReference>
<evidence type="ECO:0000256" key="1">
    <source>
        <dbReference type="SAM" id="Coils"/>
    </source>
</evidence>
<dbReference type="SUPFAM" id="SSF110849">
    <property type="entry name" value="ParB/Sulfiredoxin"/>
    <property type="match status" value="1"/>
</dbReference>
<proteinExistence type="predicted"/>
<comment type="caution">
    <text evidence="3">The sequence shown here is derived from an EMBL/GenBank/DDBJ whole genome shotgun (WGS) entry which is preliminary data.</text>
</comment>
<evidence type="ECO:0000313" key="4">
    <source>
        <dbReference type="Proteomes" id="UP000232062"/>
    </source>
</evidence>
<dbReference type="EMBL" id="PIQI01000025">
    <property type="protein sequence ID" value="PJZ04179.1"/>
    <property type="molecule type" value="Genomic_DNA"/>
</dbReference>
<feature type="compositionally biased region" description="Acidic residues" evidence="2">
    <location>
        <begin position="323"/>
        <end position="340"/>
    </location>
</feature>
<keyword evidence="1" id="KW-0175">Coiled coil</keyword>
<accession>A0A2M9W9H2</accession>
<reference evidence="3 4" key="1">
    <citation type="submission" date="2017-11" db="EMBL/GenBank/DDBJ databases">
        <title>The genome sequence of Pantoea rodasii DSM 26611.</title>
        <authorList>
            <person name="Gao J."/>
            <person name="Mao X."/>
            <person name="Sun J."/>
        </authorList>
    </citation>
    <scope>NUCLEOTIDE SEQUENCE [LARGE SCALE GENOMIC DNA]</scope>
    <source>
        <strain evidence="3 4">DSM 26611</strain>
    </source>
</reference>
<evidence type="ECO:0000313" key="3">
    <source>
        <dbReference type="EMBL" id="PJZ04179.1"/>
    </source>
</evidence>
<feature type="region of interest" description="Disordered" evidence="2">
    <location>
        <begin position="314"/>
        <end position="348"/>
    </location>
</feature>
<keyword evidence="4" id="KW-1185">Reference proteome</keyword>
<dbReference type="InterPro" id="IPR036086">
    <property type="entry name" value="ParB/Sulfiredoxin_sf"/>
</dbReference>
<feature type="coiled-coil region" evidence="1">
    <location>
        <begin position="134"/>
        <end position="161"/>
    </location>
</feature>
<dbReference type="Proteomes" id="UP000232062">
    <property type="component" value="Unassembled WGS sequence"/>
</dbReference>
<name>A0A2M9W9H2_9GAMM</name>
<evidence type="ECO:0000256" key="2">
    <source>
        <dbReference type="SAM" id="MobiDB-lite"/>
    </source>
</evidence>
<dbReference type="InterPro" id="IPR022304">
    <property type="entry name" value="ICE_PFGI_1_ParB"/>
</dbReference>